<dbReference type="Proteomes" id="UP001060085">
    <property type="component" value="Linkage Group LG04"/>
</dbReference>
<evidence type="ECO:0000313" key="2">
    <source>
        <dbReference type="Proteomes" id="UP001060085"/>
    </source>
</evidence>
<protein>
    <submittedName>
        <fullName evidence="1">Uncharacterized protein</fullName>
    </submittedName>
</protein>
<comment type="caution">
    <text evidence="1">The sequence shown here is derived from an EMBL/GenBank/DDBJ whole genome shotgun (WGS) entry which is preliminary data.</text>
</comment>
<dbReference type="EMBL" id="CM044704">
    <property type="protein sequence ID" value="KAI5667146.1"/>
    <property type="molecule type" value="Genomic_DNA"/>
</dbReference>
<reference evidence="2" key="1">
    <citation type="journal article" date="2023" name="Nat. Plants">
        <title>Single-cell RNA sequencing provides a high-resolution roadmap for understanding the multicellular compartmentation of specialized metabolism.</title>
        <authorList>
            <person name="Sun S."/>
            <person name="Shen X."/>
            <person name="Li Y."/>
            <person name="Li Y."/>
            <person name="Wang S."/>
            <person name="Li R."/>
            <person name="Zhang H."/>
            <person name="Shen G."/>
            <person name="Guo B."/>
            <person name="Wei J."/>
            <person name="Xu J."/>
            <person name="St-Pierre B."/>
            <person name="Chen S."/>
            <person name="Sun C."/>
        </authorList>
    </citation>
    <scope>NUCLEOTIDE SEQUENCE [LARGE SCALE GENOMIC DNA]</scope>
</reference>
<gene>
    <name evidence="1" type="ORF">M9H77_16999</name>
</gene>
<name>A0ACC0B3E2_CATRO</name>
<accession>A0ACC0B3E2</accession>
<sequence>MRRFDYNVVSTHLINKPQEKNVLQGSDGNTFEVDDTVAKQSITIKHMIEDSLASRGPILLAKVLGNILVKVLEYCKCVVTQPSTGDINVDLKAFVSGLVNDNEETLCWLLRITST</sequence>
<organism evidence="1 2">
    <name type="scientific">Catharanthus roseus</name>
    <name type="common">Madagascar periwinkle</name>
    <name type="synonym">Vinca rosea</name>
    <dbReference type="NCBI Taxonomy" id="4058"/>
    <lineage>
        <taxon>Eukaryota</taxon>
        <taxon>Viridiplantae</taxon>
        <taxon>Streptophyta</taxon>
        <taxon>Embryophyta</taxon>
        <taxon>Tracheophyta</taxon>
        <taxon>Spermatophyta</taxon>
        <taxon>Magnoliopsida</taxon>
        <taxon>eudicotyledons</taxon>
        <taxon>Gunneridae</taxon>
        <taxon>Pentapetalae</taxon>
        <taxon>asterids</taxon>
        <taxon>lamiids</taxon>
        <taxon>Gentianales</taxon>
        <taxon>Apocynaceae</taxon>
        <taxon>Rauvolfioideae</taxon>
        <taxon>Vinceae</taxon>
        <taxon>Catharanthinae</taxon>
        <taxon>Catharanthus</taxon>
    </lineage>
</organism>
<keyword evidence="2" id="KW-1185">Reference proteome</keyword>
<proteinExistence type="predicted"/>
<evidence type="ECO:0000313" key="1">
    <source>
        <dbReference type="EMBL" id="KAI5667146.1"/>
    </source>
</evidence>